<reference evidence="2 3" key="1">
    <citation type="submission" date="2019-02" db="EMBL/GenBank/DDBJ databases">
        <authorList>
            <person name="Li S.-H."/>
        </authorList>
    </citation>
    <scope>NUCLEOTIDE SEQUENCE [LARGE SCALE GENOMIC DNA]</scope>
    <source>
        <strain evidence="2 3">IMCC14385</strain>
    </source>
</reference>
<feature type="signal peptide" evidence="1">
    <location>
        <begin position="1"/>
        <end position="20"/>
    </location>
</feature>
<dbReference type="AlphaFoldDB" id="A0A5P9NQ33"/>
<keyword evidence="1" id="KW-0732">Signal</keyword>
<dbReference type="EMBL" id="CP036422">
    <property type="protein sequence ID" value="QFU77404.1"/>
    <property type="molecule type" value="Genomic_DNA"/>
</dbReference>
<accession>A0A5P9NQ33</accession>
<proteinExistence type="predicted"/>
<feature type="chain" id="PRO_5024837751" evidence="1">
    <location>
        <begin position="21"/>
        <end position="112"/>
    </location>
</feature>
<evidence type="ECO:0000256" key="1">
    <source>
        <dbReference type="SAM" id="SignalP"/>
    </source>
</evidence>
<gene>
    <name evidence="2" type="ORF">EY643_17985</name>
</gene>
<dbReference type="KEGG" id="halc:EY643_17985"/>
<sequence length="112" mass="11904">MNIENSIRATLSIICIGVFAAGASIAQSADTNDAYLDACRGDVEAYYGEERELAVVKKRRALEGVQLTLSAKSDSDNAEFVNCWVPGNHNASDFKLGANSVATVVAPVPTIR</sequence>
<evidence type="ECO:0000313" key="3">
    <source>
        <dbReference type="Proteomes" id="UP000326287"/>
    </source>
</evidence>
<dbReference type="RefSeq" id="WP_153240550.1">
    <property type="nucleotide sequence ID" value="NZ_CP036422.1"/>
</dbReference>
<name>A0A5P9NQ33_9GAMM</name>
<evidence type="ECO:0000313" key="2">
    <source>
        <dbReference type="EMBL" id="QFU77404.1"/>
    </source>
</evidence>
<organism evidence="2 3">
    <name type="scientific">Halioglobus maricola</name>
    <dbReference type="NCBI Taxonomy" id="2601894"/>
    <lineage>
        <taxon>Bacteria</taxon>
        <taxon>Pseudomonadati</taxon>
        <taxon>Pseudomonadota</taxon>
        <taxon>Gammaproteobacteria</taxon>
        <taxon>Cellvibrionales</taxon>
        <taxon>Halieaceae</taxon>
        <taxon>Halioglobus</taxon>
    </lineage>
</organism>
<keyword evidence="3" id="KW-1185">Reference proteome</keyword>
<dbReference type="OrthoDB" id="5737849at2"/>
<dbReference type="Proteomes" id="UP000326287">
    <property type="component" value="Chromosome"/>
</dbReference>
<protein>
    <submittedName>
        <fullName evidence="2">Uncharacterized protein</fullName>
    </submittedName>
</protein>